<dbReference type="AlphaFoldDB" id="A0A183GJQ4"/>
<evidence type="ECO:0000313" key="2">
    <source>
        <dbReference type="Proteomes" id="UP000050761"/>
    </source>
</evidence>
<dbReference type="Proteomes" id="UP000050761">
    <property type="component" value="Unassembled WGS sequence"/>
</dbReference>
<organism evidence="2 3">
    <name type="scientific">Heligmosomoides polygyrus</name>
    <name type="common">Parasitic roundworm</name>
    <dbReference type="NCBI Taxonomy" id="6339"/>
    <lineage>
        <taxon>Eukaryota</taxon>
        <taxon>Metazoa</taxon>
        <taxon>Ecdysozoa</taxon>
        <taxon>Nematoda</taxon>
        <taxon>Chromadorea</taxon>
        <taxon>Rhabditida</taxon>
        <taxon>Rhabditina</taxon>
        <taxon>Rhabditomorpha</taxon>
        <taxon>Strongyloidea</taxon>
        <taxon>Heligmosomidae</taxon>
        <taxon>Heligmosomoides</taxon>
    </lineage>
</organism>
<dbReference type="OrthoDB" id="77878at2759"/>
<name>A0A183GJQ4_HELPZ</name>
<accession>A0A3P8C576</accession>
<keyword evidence="2" id="KW-1185">Reference proteome</keyword>
<dbReference type="Pfam" id="PF05705">
    <property type="entry name" value="DUF829"/>
    <property type="match status" value="1"/>
</dbReference>
<dbReference type="EMBL" id="UZAH01034484">
    <property type="protein sequence ID" value="VDP35397.1"/>
    <property type="molecule type" value="Genomic_DNA"/>
</dbReference>
<accession>A0A183GJQ4</accession>
<evidence type="ECO:0000313" key="1">
    <source>
        <dbReference type="EMBL" id="VDP35397.1"/>
    </source>
</evidence>
<dbReference type="WBParaSite" id="HPBE_0002291301-mRNA-1">
    <property type="protein sequence ID" value="HPBE_0002291301-mRNA-1"/>
    <property type="gene ID" value="HPBE_0002291301"/>
</dbReference>
<dbReference type="InterPro" id="IPR008547">
    <property type="entry name" value="DUF829_TMEM53"/>
</dbReference>
<evidence type="ECO:0000313" key="3">
    <source>
        <dbReference type="WBParaSite" id="HPBE_0002291301-mRNA-1"/>
    </source>
</evidence>
<sequence>MRRPLKGISTIRFTTPIKKIRRYQSYSHFAKKFHREVLEKNEHANHPNIYFHCFSMNGCSTFTALWDLLDKKPDGDAFKKRVQGIIFDRCLQFNVPTYTIEVGQHSLRLADARCYEHDVVSGTKMVQLLAVDLHSHVFPF</sequence>
<protein>
    <submittedName>
        <fullName evidence="3">4a-hydroxytetrahydrobiopterin dehydratase</fullName>
    </submittedName>
</protein>
<proteinExistence type="predicted"/>
<gene>
    <name evidence="1" type="ORF">HPBE_LOCUS22912</name>
</gene>
<reference evidence="1 2" key="1">
    <citation type="submission" date="2018-11" db="EMBL/GenBank/DDBJ databases">
        <authorList>
            <consortium name="Pathogen Informatics"/>
        </authorList>
    </citation>
    <scope>NUCLEOTIDE SEQUENCE [LARGE SCALE GENOMIC DNA]</scope>
</reference>
<reference evidence="3" key="2">
    <citation type="submission" date="2019-09" db="UniProtKB">
        <authorList>
            <consortium name="WormBaseParasite"/>
        </authorList>
    </citation>
    <scope>IDENTIFICATION</scope>
</reference>